<proteinExistence type="predicted"/>
<keyword evidence="2" id="KW-1185">Reference proteome</keyword>
<accession>A0ABT9ZWZ9</accession>
<organism evidence="1 2">
    <name type="scientific">Evansella vedderi</name>
    <dbReference type="NCBI Taxonomy" id="38282"/>
    <lineage>
        <taxon>Bacteria</taxon>
        <taxon>Bacillati</taxon>
        <taxon>Bacillota</taxon>
        <taxon>Bacilli</taxon>
        <taxon>Bacillales</taxon>
        <taxon>Bacillaceae</taxon>
        <taxon>Evansella</taxon>
    </lineage>
</organism>
<gene>
    <name evidence="1" type="ORF">J2S74_002867</name>
</gene>
<name>A0ABT9ZWZ9_9BACI</name>
<dbReference type="EMBL" id="JAUSUG010000011">
    <property type="protein sequence ID" value="MDQ0255485.1"/>
    <property type="molecule type" value="Genomic_DNA"/>
</dbReference>
<evidence type="ECO:0000313" key="1">
    <source>
        <dbReference type="EMBL" id="MDQ0255485.1"/>
    </source>
</evidence>
<dbReference type="RefSeq" id="WP_307326415.1">
    <property type="nucleotide sequence ID" value="NZ_JAUSUG010000011.1"/>
</dbReference>
<reference evidence="1 2" key="1">
    <citation type="submission" date="2023-07" db="EMBL/GenBank/DDBJ databases">
        <title>Genomic Encyclopedia of Type Strains, Phase IV (KMG-IV): sequencing the most valuable type-strain genomes for metagenomic binning, comparative biology and taxonomic classification.</title>
        <authorList>
            <person name="Goeker M."/>
        </authorList>
    </citation>
    <scope>NUCLEOTIDE SEQUENCE [LARGE SCALE GENOMIC DNA]</scope>
    <source>
        <strain evidence="1 2">DSM 9768</strain>
    </source>
</reference>
<evidence type="ECO:0000313" key="2">
    <source>
        <dbReference type="Proteomes" id="UP001230005"/>
    </source>
</evidence>
<comment type="caution">
    <text evidence="1">The sequence shown here is derived from an EMBL/GenBank/DDBJ whole genome shotgun (WGS) entry which is preliminary data.</text>
</comment>
<sequence>MNQSLSTFMKVALVAVVIVALLYNQLLPLIEDIADSVADYIERN</sequence>
<dbReference type="Proteomes" id="UP001230005">
    <property type="component" value="Unassembled WGS sequence"/>
</dbReference>
<protein>
    <submittedName>
        <fullName evidence="1">Lipopolysaccharide export LptBFGC system permease protein LptF</fullName>
    </submittedName>
</protein>